<evidence type="ECO:0000259" key="2">
    <source>
        <dbReference type="Pfam" id="PF05378"/>
    </source>
</evidence>
<dbReference type="Pfam" id="PF01968">
    <property type="entry name" value="Hydantoinase_A"/>
    <property type="match status" value="1"/>
</dbReference>
<organism evidence="4 5">
    <name type="scientific">Brevibacterium linens</name>
    <dbReference type="NCBI Taxonomy" id="1703"/>
    <lineage>
        <taxon>Bacteria</taxon>
        <taxon>Bacillati</taxon>
        <taxon>Actinomycetota</taxon>
        <taxon>Actinomycetes</taxon>
        <taxon>Micrococcales</taxon>
        <taxon>Brevibacteriaceae</taxon>
        <taxon>Brevibacterium</taxon>
    </lineage>
</organism>
<dbReference type="InterPro" id="IPR008040">
    <property type="entry name" value="Hydant_A_N"/>
</dbReference>
<dbReference type="PANTHER" id="PTHR11365">
    <property type="entry name" value="5-OXOPROLINASE RELATED"/>
    <property type="match status" value="1"/>
</dbReference>
<sequence length="709" mass="75671">MSPHAPRIRIGIDTGGTFTDIVAFDETTGTLTTTKTPSTPSNPADGFINGIDKVLTMLGDSVTAEHISAVSHGTTVATNQLLEGKLDRLGFITTEGYEFVLEIARQAVPDGYGNSYFWVKPDRIVPADLVKTVSGRLDFEGGEVRPFDEDQAREVAQWFKDQGVMTLGVNFLHAYANPVHEQRMREILTEIHPEATVSLSSEVLREYREYERSMTTLVDAAVKPKVAKYVHNIHERLDAYTGVGDDSALPFYIMKSNGGVLSAEEVVHQPITTVLSGPAAGALGAGLIAREAGFDQVLTCDGGGTSTDVTVVIDGEPALTTEGTVGVYPSKIPMIDVVTVGAGGGSIAWTTPEGQLKVGPQSAGADPGPICYGNGGLEPTITDAHVFLGRIPPHLLGGEIPLDIAAAKSGIDEIAGRLDLTAEKAATGILEISAWNQANALRQISVQRGLDVRDFMLATFGGSGSLLACTLVDVLDLAGVVVPHDPGNVSAYGLLTVDVKNDYVQTHVCRDDRLDIVEVADLFAGLTDRATVALEGEGFPASTHQFDRSVDLRYFGQAFEVRVPAPAGAITRDWADEVTRAFHAEHRKLYGYNFAGADDQFVEWVNLRVSGIGPITRPATRSIASADGAPSAAERAQTGSRPVCFDAVDGFVETPVYWREDLLAGDEIVGPAIFEEFGSTVPLHPGFRARVDNAANIIITRTNGQEDSK</sequence>
<dbReference type="AlphaFoldDB" id="A0A0B9AJZ5"/>
<feature type="domain" description="Hydantoinase A/oxoprolinase" evidence="1">
    <location>
        <begin position="212"/>
        <end position="502"/>
    </location>
</feature>
<evidence type="ECO:0000313" key="4">
    <source>
        <dbReference type="EMBL" id="KHS51069.1"/>
    </source>
</evidence>
<proteinExistence type="predicted"/>
<dbReference type="GO" id="GO:0017168">
    <property type="term" value="F:5-oxoprolinase (ATP-hydrolyzing) activity"/>
    <property type="evidence" value="ECO:0007669"/>
    <property type="project" value="UniProtKB-EC"/>
</dbReference>
<dbReference type="SUPFAM" id="SSF53067">
    <property type="entry name" value="Actin-like ATPase domain"/>
    <property type="match status" value="1"/>
</dbReference>
<dbReference type="InterPro" id="IPR043129">
    <property type="entry name" value="ATPase_NBD"/>
</dbReference>
<dbReference type="OrthoDB" id="9768323at2"/>
<dbReference type="PANTHER" id="PTHR11365:SF23">
    <property type="entry name" value="HYPOTHETICAL 5-OXOPROLINASE (EUROFUNG)-RELATED"/>
    <property type="match status" value="1"/>
</dbReference>
<dbReference type="InterPro" id="IPR045079">
    <property type="entry name" value="Oxoprolinase-like"/>
</dbReference>
<dbReference type="EC" id="3.5.2.9" evidence="4"/>
<reference evidence="4 5" key="1">
    <citation type="submission" date="2014-11" db="EMBL/GenBank/DDBJ databases">
        <title>Draft Genome Sequence of Brevibacterium linens AE038-8.</title>
        <authorList>
            <person name="Maizel D."/>
            <person name="Utturkar S.M."/>
            <person name="Brown S.D."/>
            <person name="Ferrero M."/>
            <person name="Rosen B.P."/>
        </authorList>
    </citation>
    <scope>NUCLEOTIDE SEQUENCE [LARGE SCALE GENOMIC DNA]</scope>
    <source>
        <strain evidence="4 5">AE038-8</strain>
    </source>
</reference>
<feature type="domain" description="Acetophenone carboxylase-like C-terminal" evidence="3">
    <location>
        <begin position="518"/>
        <end position="693"/>
    </location>
</feature>
<dbReference type="EMBL" id="JTJZ01000022">
    <property type="protein sequence ID" value="KHS51069.1"/>
    <property type="molecule type" value="Genomic_DNA"/>
</dbReference>
<gene>
    <name evidence="4" type="ORF">AE0388_3141</name>
</gene>
<name>A0A0B9AJZ5_BRELN</name>
<protein>
    <submittedName>
        <fullName evidence="4">5-oxoprolinase (ATP-hydrolyzing)</fullName>
        <ecNumber evidence="4">3.5.2.9</ecNumber>
    </submittedName>
</protein>
<dbReference type="InterPro" id="IPR049517">
    <property type="entry name" value="ACX-like_C"/>
</dbReference>
<dbReference type="GO" id="GO:0006749">
    <property type="term" value="P:glutathione metabolic process"/>
    <property type="evidence" value="ECO:0007669"/>
    <property type="project" value="TreeGrafter"/>
</dbReference>
<dbReference type="GO" id="GO:0005829">
    <property type="term" value="C:cytosol"/>
    <property type="evidence" value="ECO:0007669"/>
    <property type="project" value="TreeGrafter"/>
</dbReference>
<evidence type="ECO:0000259" key="3">
    <source>
        <dbReference type="Pfam" id="PF19278"/>
    </source>
</evidence>
<dbReference type="Pfam" id="PF19278">
    <property type="entry name" value="Hydant_A_C"/>
    <property type="match status" value="1"/>
</dbReference>
<evidence type="ECO:0000313" key="5">
    <source>
        <dbReference type="Proteomes" id="UP000031488"/>
    </source>
</evidence>
<dbReference type="InterPro" id="IPR002821">
    <property type="entry name" value="Hydantoinase_A"/>
</dbReference>
<dbReference type="Proteomes" id="UP000031488">
    <property type="component" value="Unassembled WGS sequence"/>
</dbReference>
<dbReference type="Pfam" id="PF05378">
    <property type="entry name" value="Hydant_A_N"/>
    <property type="match status" value="1"/>
</dbReference>
<dbReference type="PATRIC" id="fig|1703.6.peg.3096"/>
<dbReference type="RefSeq" id="WP_039211822.1">
    <property type="nucleotide sequence ID" value="NZ_JTJZ01000022.1"/>
</dbReference>
<feature type="domain" description="Hydantoinase/oxoprolinase N-terminal" evidence="2">
    <location>
        <begin position="9"/>
        <end position="191"/>
    </location>
</feature>
<evidence type="ECO:0000259" key="1">
    <source>
        <dbReference type="Pfam" id="PF01968"/>
    </source>
</evidence>
<keyword evidence="5" id="KW-1185">Reference proteome</keyword>
<keyword evidence="4" id="KW-0378">Hydrolase</keyword>
<comment type="caution">
    <text evidence="4">The sequence shown here is derived from an EMBL/GenBank/DDBJ whole genome shotgun (WGS) entry which is preliminary data.</text>
</comment>
<accession>A0A0B9AJZ5</accession>